<evidence type="ECO:0000313" key="1">
    <source>
        <dbReference type="EMBL" id="DAE11311.1"/>
    </source>
</evidence>
<proteinExistence type="predicted"/>
<name>A0A8S5PW92_9CAUD</name>
<sequence length="34" mass="4096">MERIDRLYALLERDDIDEDTKAALRWAIFELEGK</sequence>
<protein>
    <submittedName>
        <fullName evidence="1">Uncharacterized protein</fullName>
    </submittedName>
</protein>
<reference evidence="1" key="1">
    <citation type="journal article" date="2021" name="Proc. Natl. Acad. Sci. U.S.A.">
        <title>A Catalog of Tens of Thousands of Viruses from Human Metagenomes Reveals Hidden Associations with Chronic Diseases.</title>
        <authorList>
            <person name="Tisza M.J."/>
            <person name="Buck C.B."/>
        </authorList>
    </citation>
    <scope>NUCLEOTIDE SEQUENCE</scope>
    <source>
        <strain evidence="1">Ctq9w2</strain>
    </source>
</reference>
<accession>A0A8S5PW92</accession>
<organism evidence="1">
    <name type="scientific">Myoviridae sp. ctq9w2</name>
    <dbReference type="NCBI Taxonomy" id="2825177"/>
    <lineage>
        <taxon>Viruses</taxon>
        <taxon>Duplodnaviria</taxon>
        <taxon>Heunggongvirae</taxon>
        <taxon>Uroviricota</taxon>
        <taxon>Caudoviricetes</taxon>
    </lineage>
</organism>
<dbReference type="EMBL" id="BK015530">
    <property type="protein sequence ID" value="DAE11311.1"/>
    <property type="molecule type" value="Genomic_DNA"/>
</dbReference>